<reference evidence="3 4" key="1">
    <citation type="submission" date="2024-11" db="EMBL/GenBank/DDBJ databases">
        <title>Chromosome-level genome assembly of the freshwater bivalve Anodonta woodiana.</title>
        <authorList>
            <person name="Chen X."/>
        </authorList>
    </citation>
    <scope>NUCLEOTIDE SEQUENCE [LARGE SCALE GENOMIC DNA]</scope>
    <source>
        <strain evidence="3">MN2024</strain>
        <tissue evidence="3">Gills</tissue>
    </source>
</reference>
<dbReference type="SMART" id="SM00671">
    <property type="entry name" value="SEL1"/>
    <property type="match status" value="5"/>
</dbReference>
<organism evidence="3 4">
    <name type="scientific">Sinanodonta woodiana</name>
    <name type="common">Chinese pond mussel</name>
    <name type="synonym">Anodonta woodiana</name>
    <dbReference type="NCBI Taxonomy" id="1069815"/>
    <lineage>
        <taxon>Eukaryota</taxon>
        <taxon>Metazoa</taxon>
        <taxon>Spiralia</taxon>
        <taxon>Lophotrochozoa</taxon>
        <taxon>Mollusca</taxon>
        <taxon>Bivalvia</taxon>
        <taxon>Autobranchia</taxon>
        <taxon>Heteroconchia</taxon>
        <taxon>Palaeoheterodonta</taxon>
        <taxon>Unionida</taxon>
        <taxon>Unionoidea</taxon>
        <taxon>Unionidae</taxon>
        <taxon>Unioninae</taxon>
        <taxon>Sinanodonta</taxon>
    </lineage>
</organism>
<evidence type="ECO:0000313" key="4">
    <source>
        <dbReference type="Proteomes" id="UP001634394"/>
    </source>
</evidence>
<accession>A0ABD3W875</accession>
<gene>
    <name evidence="3" type="ORF">ACJMK2_041703</name>
</gene>
<dbReference type="Proteomes" id="UP001634394">
    <property type="component" value="Unassembled WGS sequence"/>
</dbReference>
<evidence type="ECO:0000256" key="2">
    <source>
        <dbReference type="ARBA" id="ARBA00022737"/>
    </source>
</evidence>
<evidence type="ECO:0000256" key="1">
    <source>
        <dbReference type="ARBA" id="ARBA00008486"/>
    </source>
</evidence>
<dbReference type="PANTHER" id="PTHR13891:SF1">
    <property type="entry name" value="CYTOCHROME C OXIDASE ASSEMBLY FACTOR 7"/>
    <property type="match status" value="1"/>
</dbReference>
<keyword evidence="2" id="KW-0677">Repeat</keyword>
<protein>
    <submittedName>
        <fullName evidence="3">Uncharacterized protein</fullName>
    </submittedName>
</protein>
<comment type="similarity">
    <text evidence="1">Belongs to the hcp beta-lactamase family.</text>
</comment>
<dbReference type="InterPro" id="IPR040239">
    <property type="entry name" value="HcpB-like"/>
</dbReference>
<dbReference type="InterPro" id="IPR011990">
    <property type="entry name" value="TPR-like_helical_dom_sf"/>
</dbReference>
<dbReference type="SUPFAM" id="SSF81901">
    <property type="entry name" value="HCP-like"/>
    <property type="match status" value="1"/>
</dbReference>
<dbReference type="AlphaFoldDB" id="A0ABD3W875"/>
<sequence>MSIHTTPSIPFDLKDEKEVQKHLANLYIEFNYQCHEDKMPDGCHRLGELLELVKRDFTKAATVYKMNCDENKYGHSCYKYAQYNLAGLGMEKNLEEGLKYHSIGCELGFTAACHNGGMLHIGSIVSGKSDPIKGADFLERACEKKDSDSCARLGEAYLTGLKQFQQDKTKAFEYIKKACELENVRGCGNLSVMYKKGDGVMQNSEMAEMYKQKTLNLIESTKNPKTKIQFGA</sequence>
<dbReference type="Gene3D" id="1.25.40.10">
    <property type="entry name" value="Tetratricopeptide repeat domain"/>
    <property type="match status" value="1"/>
</dbReference>
<keyword evidence="4" id="KW-1185">Reference proteome</keyword>
<evidence type="ECO:0000313" key="3">
    <source>
        <dbReference type="EMBL" id="KAL3868957.1"/>
    </source>
</evidence>
<name>A0ABD3W875_SINWO</name>
<comment type="caution">
    <text evidence="3">The sequence shown here is derived from an EMBL/GenBank/DDBJ whole genome shotgun (WGS) entry which is preliminary data.</text>
</comment>
<dbReference type="InterPro" id="IPR006597">
    <property type="entry name" value="Sel1-like"/>
</dbReference>
<dbReference type="Pfam" id="PF08238">
    <property type="entry name" value="Sel1"/>
    <property type="match status" value="4"/>
</dbReference>
<proteinExistence type="inferred from homology"/>
<dbReference type="EMBL" id="JBJQND010000008">
    <property type="protein sequence ID" value="KAL3868957.1"/>
    <property type="molecule type" value="Genomic_DNA"/>
</dbReference>
<dbReference type="PANTHER" id="PTHR13891">
    <property type="entry name" value="CYTOCHROME C OXIDASE ASSEMBLY FACTOR 7"/>
    <property type="match status" value="1"/>
</dbReference>